<sequence length="72" mass="6874">MKLHTPIAASLGLSAWAGPLSLGLVTGAGAMLLPGAVLFVAGLAGVLGAGISVAEARRHSEAGAPTLPFGGV</sequence>
<dbReference type="RefSeq" id="WP_186771291.1">
    <property type="nucleotide sequence ID" value="NZ_JACOMF010000016.1"/>
</dbReference>
<proteinExistence type="predicted"/>
<protein>
    <submittedName>
        <fullName evidence="2">Uncharacterized protein</fullName>
    </submittedName>
</protein>
<evidence type="ECO:0000256" key="1">
    <source>
        <dbReference type="SAM" id="Phobius"/>
    </source>
</evidence>
<feature type="transmembrane region" description="Helical" evidence="1">
    <location>
        <begin position="27"/>
        <end position="51"/>
    </location>
</feature>
<reference evidence="2" key="1">
    <citation type="submission" date="2020-08" db="EMBL/GenBank/DDBJ databases">
        <authorList>
            <person name="Hu Y."/>
            <person name="Nguyen S.V."/>
            <person name="Li F."/>
            <person name="Fanning S."/>
        </authorList>
    </citation>
    <scope>NUCLEOTIDE SEQUENCE</scope>
    <source>
        <strain evidence="2">SYSU D8009</strain>
    </source>
</reference>
<dbReference type="Proteomes" id="UP000600101">
    <property type="component" value="Unassembled WGS sequence"/>
</dbReference>
<keyword evidence="1" id="KW-0472">Membrane</keyword>
<dbReference type="EMBL" id="JACOMF010000016">
    <property type="protein sequence ID" value="MBC4016522.1"/>
    <property type="molecule type" value="Genomic_DNA"/>
</dbReference>
<keyword evidence="1" id="KW-0812">Transmembrane</keyword>
<evidence type="ECO:0000313" key="2">
    <source>
        <dbReference type="EMBL" id="MBC4016522.1"/>
    </source>
</evidence>
<keyword evidence="3" id="KW-1185">Reference proteome</keyword>
<evidence type="ECO:0000313" key="3">
    <source>
        <dbReference type="Proteomes" id="UP000600101"/>
    </source>
</evidence>
<accession>A0A9X0R0I2</accession>
<name>A0A9X0R0I2_9PROT</name>
<dbReference type="AlphaFoldDB" id="A0A9X0R0I2"/>
<gene>
    <name evidence="2" type="ORF">H7965_14445</name>
</gene>
<keyword evidence="1" id="KW-1133">Transmembrane helix</keyword>
<organism evidence="2 3">
    <name type="scientific">Siccirubricoccus deserti</name>
    <dbReference type="NCBI Taxonomy" id="2013562"/>
    <lineage>
        <taxon>Bacteria</taxon>
        <taxon>Pseudomonadati</taxon>
        <taxon>Pseudomonadota</taxon>
        <taxon>Alphaproteobacteria</taxon>
        <taxon>Acetobacterales</taxon>
        <taxon>Roseomonadaceae</taxon>
        <taxon>Siccirubricoccus</taxon>
    </lineage>
</organism>
<comment type="caution">
    <text evidence="2">The sequence shown here is derived from an EMBL/GenBank/DDBJ whole genome shotgun (WGS) entry which is preliminary data.</text>
</comment>